<evidence type="ECO:0000256" key="4">
    <source>
        <dbReference type="ARBA" id="ARBA00022840"/>
    </source>
</evidence>
<dbReference type="EMBL" id="MRCG01000008">
    <property type="protein sequence ID" value="OKH47777.1"/>
    <property type="molecule type" value="Genomic_DNA"/>
</dbReference>
<dbReference type="Gene3D" id="3.40.50.300">
    <property type="entry name" value="P-loop containing nucleotide triphosphate hydrolases"/>
    <property type="match status" value="2"/>
</dbReference>
<dbReference type="Pfam" id="PF00005">
    <property type="entry name" value="ABC_tran"/>
    <property type="match status" value="2"/>
</dbReference>
<comment type="caution">
    <text evidence="6">The sequence shown here is derived from an EMBL/GenBank/DDBJ whole genome shotgun (WGS) entry which is preliminary data.</text>
</comment>
<proteinExistence type="inferred from homology"/>
<dbReference type="OrthoDB" id="9802264at2"/>
<dbReference type="PANTHER" id="PTHR43776">
    <property type="entry name" value="TRANSPORT ATP-BINDING PROTEIN"/>
    <property type="match status" value="1"/>
</dbReference>
<feature type="domain" description="ABC transporter" evidence="5">
    <location>
        <begin position="8"/>
        <end position="290"/>
    </location>
</feature>
<dbReference type="PROSITE" id="PS00211">
    <property type="entry name" value="ABC_TRANSPORTER_1"/>
    <property type="match status" value="2"/>
</dbReference>
<dbReference type="AlphaFoldDB" id="A0A1U7J5A2"/>
<dbReference type="SUPFAM" id="SSF52540">
    <property type="entry name" value="P-loop containing nucleoside triphosphate hydrolases"/>
    <property type="match status" value="2"/>
</dbReference>
<keyword evidence="7" id="KW-1185">Reference proteome</keyword>
<keyword evidence="3" id="KW-0547">Nucleotide-binding</keyword>
<evidence type="ECO:0000256" key="3">
    <source>
        <dbReference type="ARBA" id="ARBA00022741"/>
    </source>
</evidence>
<dbReference type="Pfam" id="PF08352">
    <property type="entry name" value="oligo_HPY"/>
    <property type="match status" value="2"/>
</dbReference>
<evidence type="ECO:0000313" key="6">
    <source>
        <dbReference type="EMBL" id="OKH47777.1"/>
    </source>
</evidence>
<dbReference type="SMART" id="SM00382">
    <property type="entry name" value="AAA"/>
    <property type="match status" value="2"/>
</dbReference>
<dbReference type="NCBIfam" id="NF008453">
    <property type="entry name" value="PRK11308.1"/>
    <property type="match status" value="3"/>
</dbReference>
<dbReference type="GO" id="GO:0015833">
    <property type="term" value="P:peptide transport"/>
    <property type="evidence" value="ECO:0007669"/>
    <property type="project" value="InterPro"/>
</dbReference>
<name>A0A1U7J5A2_9CYAN</name>
<dbReference type="FunFam" id="3.40.50.300:FF:000016">
    <property type="entry name" value="Oligopeptide ABC transporter ATP-binding component"/>
    <property type="match status" value="1"/>
</dbReference>
<dbReference type="InterPro" id="IPR013563">
    <property type="entry name" value="Oligopep_ABC_C"/>
</dbReference>
<reference evidence="6 7" key="1">
    <citation type="submission" date="2016-11" db="EMBL/GenBank/DDBJ databases">
        <title>Draft Genome Sequences of Nine Cyanobacterial Strains from Diverse Habitats.</title>
        <authorList>
            <person name="Zhu T."/>
            <person name="Hou S."/>
            <person name="Lu X."/>
            <person name="Hess W.R."/>
        </authorList>
    </citation>
    <scope>NUCLEOTIDE SEQUENCE [LARGE SCALE GENOMIC DNA]</scope>
    <source>
        <strain evidence="6 7">NIES-30</strain>
    </source>
</reference>
<dbReference type="PROSITE" id="PS50893">
    <property type="entry name" value="ABC_TRANSPORTER_2"/>
    <property type="match status" value="2"/>
</dbReference>
<accession>A0A1U7J5A2</accession>
<keyword evidence="2" id="KW-0813">Transport</keyword>
<dbReference type="STRING" id="549789.NIES30_12410"/>
<evidence type="ECO:0000256" key="2">
    <source>
        <dbReference type="ARBA" id="ARBA00022448"/>
    </source>
</evidence>
<sequence>MSDTILDVKHLTVHFEVDGQLIQAVNDISFQVQRGQTLGIVGESGSGKSVTSLAVMGLVPNPPGKVVNGEIWFNSGHGTPTDLATLSEAQLQAYRGGQVSMIFQEPMSSLNPVYTVGFQMVEAIRQHQNISKEAARQQAIARLQEVKLLPADAVLATTIKTEQPRLDDESLKEEVDRRQQAILDRYPHELSGGQIQRVMIAMAISCNPALLIADEPTTALDVTVQATILDLLRELRDRRGMSLIFITHDLGIIAEIADQVAVMYQGKIVEAGPVWDIFAQPQHPYTKGLLACRPQPTQRLRLLPTVADFMSVELAGTEINAAAANGGQPLAGAAPILRERVLDAEAQARFAPLTEEELTARAAALAANGPLLAVENLQVGYPVRGIFGKTRSHMMAVQDVSFQIQKGETFGLVGESGCGKTTLGRALLRLVPTMGGKIWFEGRDVLALGSSPLRQLRRDMQIVFQDPYSSLDPRMSIGAAIAEPLKIHGVIKSRRNQQERVAYLLDRVGLPASAMNRYPHEFSGGQRQRVCIARALALNPKFIICDESVSALDVSVQAQVLNLLKELQAEFDLTYIFISHDLAVVKFMSDRIMVMNQGRVEEIGPAEQVYRQPQTPYTQALINAIPVGSLDRIQELQRDRASVA</sequence>
<dbReference type="NCBIfam" id="NF007739">
    <property type="entry name" value="PRK10419.1"/>
    <property type="match status" value="3"/>
</dbReference>
<comment type="similarity">
    <text evidence="1">Belongs to the ABC transporter superfamily.</text>
</comment>
<dbReference type="CDD" id="cd03257">
    <property type="entry name" value="ABC_NikE_OppD_transporters"/>
    <property type="match status" value="2"/>
</dbReference>
<dbReference type="InterPro" id="IPR050319">
    <property type="entry name" value="ABC_transp_ATP-bind"/>
</dbReference>
<organism evidence="6 7">
    <name type="scientific">Phormidium tenue NIES-30</name>
    <dbReference type="NCBI Taxonomy" id="549789"/>
    <lineage>
        <taxon>Bacteria</taxon>
        <taxon>Bacillati</taxon>
        <taxon>Cyanobacteriota</taxon>
        <taxon>Cyanophyceae</taxon>
        <taxon>Oscillatoriophycideae</taxon>
        <taxon>Oscillatoriales</taxon>
        <taxon>Oscillatoriaceae</taxon>
        <taxon>Phormidium</taxon>
    </lineage>
</organism>
<gene>
    <name evidence="6" type="ORF">NIES30_12410</name>
</gene>
<dbReference type="InterPro" id="IPR003439">
    <property type="entry name" value="ABC_transporter-like_ATP-bd"/>
</dbReference>
<dbReference type="InterPro" id="IPR017871">
    <property type="entry name" value="ABC_transporter-like_CS"/>
</dbReference>
<dbReference type="InterPro" id="IPR003593">
    <property type="entry name" value="AAA+_ATPase"/>
</dbReference>
<dbReference type="PANTHER" id="PTHR43776:SF7">
    <property type="entry name" value="D,D-DIPEPTIDE TRANSPORT ATP-BINDING PROTEIN DDPF-RELATED"/>
    <property type="match status" value="1"/>
</dbReference>
<protein>
    <submittedName>
        <fullName evidence="6">ABC transporter ATP-binding protein</fullName>
    </submittedName>
</protein>
<dbReference type="GO" id="GO:0055085">
    <property type="term" value="P:transmembrane transport"/>
    <property type="evidence" value="ECO:0007669"/>
    <property type="project" value="UniProtKB-ARBA"/>
</dbReference>
<evidence type="ECO:0000256" key="1">
    <source>
        <dbReference type="ARBA" id="ARBA00005417"/>
    </source>
</evidence>
<evidence type="ECO:0000313" key="7">
    <source>
        <dbReference type="Proteomes" id="UP000185557"/>
    </source>
</evidence>
<keyword evidence="4 6" id="KW-0067">ATP-binding</keyword>
<dbReference type="Proteomes" id="UP000185557">
    <property type="component" value="Unassembled WGS sequence"/>
</dbReference>
<dbReference type="GO" id="GO:0016887">
    <property type="term" value="F:ATP hydrolysis activity"/>
    <property type="evidence" value="ECO:0007669"/>
    <property type="project" value="InterPro"/>
</dbReference>
<dbReference type="GO" id="GO:0005524">
    <property type="term" value="F:ATP binding"/>
    <property type="evidence" value="ECO:0007669"/>
    <property type="project" value="UniProtKB-KW"/>
</dbReference>
<dbReference type="RefSeq" id="WP_073608736.1">
    <property type="nucleotide sequence ID" value="NZ_MRCG01000008.1"/>
</dbReference>
<feature type="domain" description="ABC transporter" evidence="5">
    <location>
        <begin position="372"/>
        <end position="622"/>
    </location>
</feature>
<evidence type="ECO:0000259" key="5">
    <source>
        <dbReference type="PROSITE" id="PS50893"/>
    </source>
</evidence>
<dbReference type="InterPro" id="IPR027417">
    <property type="entry name" value="P-loop_NTPase"/>
</dbReference>